<reference evidence="1" key="1">
    <citation type="submission" date="2022-06" db="EMBL/GenBank/DDBJ databases">
        <title>A novel DMS-producing enzyme.</title>
        <authorList>
            <person name="Zhang Y."/>
        </authorList>
    </citation>
    <scope>NUCLEOTIDE SEQUENCE</scope>
    <source>
        <strain evidence="1">RT37</strain>
    </source>
</reference>
<gene>
    <name evidence="1" type="ORF">NFG58_12865</name>
</gene>
<dbReference type="Pfam" id="PF08875">
    <property type="entry name" value="DUF1833"/>
    <property type="match status" value="1"/>
</dbReference>
<sequence>MSTLEISHPSFPAIRTCSGFVDQTVTLETGEVVTFKASALDVSLPARDATGQQNLQFAIENVTGQAQNAILAVIDSDDPEPVTVIYRMYLSSDLSEPAEPPLRMVLVAPEFKGATMQVVCSYLDIINMAWPRDRYTTDFAPGLKYL</sequence>
<protein>
    <submittedName>
        <fullName evidence="1">DUF1833 domain-containing protein</fullName>
    </submittedName>
</protein>
<dbReference type="EMBL" id="CP098827">
    <property type="protein sequence ID" value="XBO69518.1"/>
    <property type="molecule type" value="Genomic_DNA"/>
</dbReference>
<evidence type="ECO:0000313" key="1">
    <source>
        <dbReference type="EMBL" id="XBO69518.1"/>
    </source>
</evidence>
<dbReference type="InterPro" id="IPR014974">
    <property type="entry name" value="DUF1833"/>
</dbReference>
<name>A0AAU7KE95_9GAMM</name>
<dbReference type="AlphaFoldDB" id="A0AAU7KE95"/>
<proteinExistence type="predicted"/>
<organism evidence="1">
    <name type="scientific">Halomonas sp. RT37</name>
    <dbReference type="NCBI Taxonomy" id="2950872"/>
    <lineage>
        <taxon>Bacteria</taxon>
        <taxon>Pseudomonadati</taxon>
        <taxon>Pseudomonadota</taxon>
        <taxon>Gammaproteobacteria</taxon>
        <taxon>Oceanospirillales</taxon>
        <taxon>Halomonadaceae</taxon>
        <taxon>Halomonas</taxon>
    </lineage>
</organism>
<accession>A0AAU7KE95</accession>